<proteinExistence type="predicted"/>
<dbReference type="CDD" id="cd15482">
    <property type="entry name" value="Sialidase_non-viral"/>
    <property type="match status" value="1"/>
</dbReference>
<keyword evidence="2" id="KW-0604">Photosystem II</keyword>
<evidence type="ECO:0000256" key="2">
    <source>
        <dbReference type="ARBA" id="ARBA00023276"/>
    </source>
</evidence>
<dbReference type="GO" id="GO:0009523">
    <property type="term" value="C:photosystem II"/>
    <property type="evidence" value="ECO:0007669"/>
    <property type="project" value="UniProtKB-KW"/>
</dbReference>
<keyword evidence="3" id="KW-1133">Transmembrane helix</keyword>
<dbReference type="Proteomes" id="UP000001962">
    <property type="component" value="Chromosome"/>
</dbReference>
<dbReference type="EMBL" id="CP000453">
    <property type="protein sequence ID" value="ABI57808.1"/>
    <property type="molecule type" value="Genomic_DNA"/>
</dbReference>
<keyword evidence="3" id="KW-0472">Membrane</keyword>
<evidence type="ECO:0000313" key="5">
    <source>
        <dbReference type="EMBL" id="ABI57808.1"/>
    </source>
</evidence>
<dbReference type="Gene3D" id="2.130.10.10">
    <property type="entry name" value="YVTN repeat-like/Quinoprotein amine dehydrogenase"/>
    <property type="match status" value="2"/>
</dbReference>
<feature type="domain" description="Photosynthesis system II assembly factor Ycf48/Hcf136-like" evidence="4">
    <location>
        <begin position="113"/>
        <end position="204"/>
    </location>
</feature>
<name>Q0A5S9_ALKEH</name>
<dbReference type="KEGG" id="aeh:Mlg_2468"/>
<feature type="transmembrane region" description="Helical" evidence="3">
    <location>
        <begin position="44"/>
        <end position="65"/>
    </location>
</feature>
<organism evidence="5 6">
    <name type="scientific">Alkalilimnicola ehrlichii (strain ATCC BAA-1101 / DSM 17681 / MLHE-1)</name>
    <dbReference type="NCBI Taxonomy" id="187272"/>
    <lineage>
        <taxon>Bacteria</taxon>
        <taxon>Pseudomonadati</taxon>
        <taxon>Pseudomonadota</taxon>
        <taxon>Gammaproteobacteria</taxon>
        <taxon>Chromatiales</taxon>
        <taxon>Ectothiorhodospiraceae</taxon>
        <taxon>Alkalilimnicola</taxon>
    </lineage>
</organism>
<dbReference type="SUPFAM" id="SSF110296">
    <property type="entry name" value="Oligoxyloglucan reducing end-specific cellobiohydrolase"/>
    <property type="match status" value="1"/>
</dbReference>
<keyword evidence="5" id="KW-0378">Hydrolase</keyword>
<dbReference type="eggNOG" id="COG4447">
    <property type="taxonomic scope" value="Bacteria"/>
</dbReference>
<dbReference type="OrthoDB" id="9813892at2"/>
<dbReference type="GO" id="GO:0015979">
    <property type="term" value="P:photosynthesis"/>
    <property type="evidence" value="ECO:0007669"/>
    <property type="project" value="UniProtKB-KW"/>
</dbReference>
<evidence type="ECO:0000313" key="6">
    <source>
        <dbReference type="Proteomes" id="UP000001962"/>
    </source>
</evidence>
<reference evidence="6" key="1">
    <citation type="submission" date="2006-08" db="EMBL/GenBank/DDBJ databases">
        <title>Complete sequence of Alkalilimnicola ehrilichei MLHE-1.</title>
        <authorList>
            <person name="Copeland A."/>
            <person name="Lucas S."/>
            <person name="Lapidus A."/>
            <person name="Barry K."/>
            <person name="Detter J.C."/>
            <person name="Glavina del Rio T."/>
            <person name="Hammon N."/>
            <person name="Israni S."/>
            <person name="Dalin E."/>
            <person name="Tice H."/>
            <person name="Pitluck S."/>
            <person name="Sims D."/>
            <person name="Brettin T."/>
            <person name="Bruce D."/>
            <person name="Han C."/>
            <person name="Tapia R."/>
            <person name="Gilna P."/>
            <person name="Schmutz J."/>
            <person name="Larimer F."/>
            <person name="Land M."/>
            <person name="Hauser L."/>
            <person name="Kyrpides N."/>
            <person name="Mikhailova N."/>
            <person name="Oremland R.S."/>
            <person name="Hoeft S.E."/>
            <person name="Switzer-Blum J."/>
            <person name="Kulp T."/>
            <person name="King G."/>
            <person name="Tabita R."/>
            <person name="Witte B."/>
            <person name="Santini J.M."/>
            <person name="Basu P."/>
            <person name="Hollibaugh J.T."/>
            <person name="Xie G."/>
            <person name="Stolz J.F."/>
            <person name="Richardson P."/>
        </authorList>
    </citation>
    <scope>NUCLEOTIDE SEQUENCE [LARGE SCALE GENOMIC DNA]</scope>
    <source>
        <strain evidence="6">ATCC BAA-1101 / DSM 17681 / MLHE-1</strain>
    </source>
</reference>
<keyword evidence="6" id="KW-1185">Reference proteome</keyword>
<dbReference type="InterPro" id="IPR028203">
    <property type="entry name" value="PSII_CF48-like_dom"/>
</dbReference>
<gene>
    <name evidence="5" type="ordered locus">Mlg_2468</name>
</gene>
<keyword evidence="1" id="KW-0602">Photosynthesis</keyword>
<evidence type="ECO:0000259" key="4">
    <source>
        <dbReference type="Pfam" id="PF14870"/>
    </source>
</evidence>
<keyword evidence="3" id="KW-0812">Transmembrane</keyword>
<evidence type="ECO:0000256" key="3">
    <source>
        <dbReference type="SAM" id="Phobius"/>
    </source>
</evidence>
<dbReference type="PANTHER" id="PTHR47199">
    <property type="entry name" value="PHOTOSYSTEM II STABILITY/ASSEMBLY FACTOR HCF136, CHLOROPLASTIC"/>
    <property type="match status" value="1"/>
</dbReference>
<protein>
    <submittedName>
        <fullName evidence="5">Glycosyl hydrolase, BNR repeat-containing protein</fullName>
    </submittedName>
</protein>
<dbReference type="InterPro" id="IPR015943">
    <property type="entry name" value="WD40/YVTN_repeat-like_dom_sf"/>
</dbReference>
<sequence length="371" mass="38877">MRFELLLTAFLRDSAPDALATEASPVRPQPVRSALIRVLGVLGRAVLAVAPWLFIAGLLWAAIFVRPQPLGSTVQPPLIEERDAFFGAALPAPGVAWIVGSDGKILRSEGGLDNWHRQQAGTQEHLQHIAAWSGDEAVAVGNDGVVLYTRDGGETWAVGDAPRSEIANKLLRVRTGAAGEAWAVGEMGALLRTGDGGATWSRAMPEEDLAWADLSFNGAGVGVLVGEFGEMRRSTDGGASWEALPPVVDSSLTAIAFADDGRGVAVGLEGVILTSTDHGATWTAADSPTELHLFDVSWDPEAGHWLAVGDQGAWVTGRVGGDWASGRISENSMPWLMDAQPVGGAVLIVGAQAGLWEGPGGGWRPFTTNGE</sequence>
<dbReference type="PANTHER" id="PTHR47199:SF2">
    <property type="entry name" value="PHOTOSYSTEM II STABILITY_ASSEMBLY FACTOR HCF136, CHLOROPLASTIC"/>
    <property type="match status" value="1"/>
</dbReference>
<accession>Q0A5S9</accession>
<dbReference type="Pfam" id="PF14870">
    <property type="entry name" value="PSII_BNR"/>
    <property type="match status" value="1"/>
</dbReference>
<dbReference type="AlphaFoldDB" id="Q0A5S9"/>
<dbReference type="RefSeq" id="WP_011630201.1">
    <property type="nucleotide sequence ID" value="NC_008340.1"/>
</dbReference>
<dbReference type="GO" id="GO:0016787">
    <property type="term" value="F:hydrolase activity"/>
    <property type="evidence" value="ECO:0007669"/>
    <property type="project" value="UniProtKB-KW"/>
</dbReference>
<dbReference type="HOGENOM" id="CLU_063224_0_0_6"/>
<evidence type="ECO:0000256" key="1">
    <source>
        <dbReference type="ARBA" id="ARBA00022531"/>
    </source>
</evidence>